<dbReference type="Pfam" id="PF22936">
    <property type="entry name" value="Pol_BBD"/>
    <property type="match status" value="1"/>
</dbReference>
<proteinExistence type="predicted"/>
<reference evidence="2 3" key="1">
    <citation type="journal article" date="2022" name="Nat. Genet.">
        <title>Improved pea reference genome and pan-genome highlight genomic features and evolutionary characteristics.</title>
        <authorList>
            <person name="Yang T."/>
            <person name="Liu R."/>
            <person name="Luo Y."/>
            <person name="Hu S."/>
            <person name="Wang D."/>
            <person name="Wang C."/>
            <person name="Pandey M.K."/>
            <person name="Ge S."/>
            <person name="Xu Q."/>
            <person name="Li N."/>
            <person name="Li G."/>
            <person name="Huang Y."/>
            <person name="Saxena R.K."/>
            <person name="Ji Y."/>
            <person name="Li M."/>
            <person name="Yan X."/>
            <person name="He Y."/>
            <person name="Liu Y."/>
            <person name="Wang X."/>
            <person name="Xiang C."/>
            <person name="Varshney R.K."/>
            <person name="Ding H."/>
            <person name="Gao S."/>
            <person name="Zong X."/>
        </authorList>
    </citation>
    <scope>NUCLEOTIDE SEQUENCE [LARGE SCALE GENOMIC DNA]</scope>
    <source>
        <strain evidence="2 3">cv. Zhongwan 6</strain>
    </source>
</reference>
<organism evidence="2 3">
    <name type="scientific">Pisum sativum</name>
    <name type="common">Garden pea</name>
    <name type="synonym">Lathyrus oleraceus</name>
    <dbReference type="NCBI Taxonomy" id="3888"/>
    <lineage>
        <taxon>Eukaryota</taxon>
        <taxon>Viridiplantae</taxon>
        <taxon>Streptophyta</taxon>
        <taxon>Embryophyta</taxon>
        <taxon>Tracheophyta</taxon>
        <taxon>Spermatophyta</taxon>
        <taxon>Magnoliopsida</taxon>
        <taxon>eudicotyledons</taxon>
        <taxon>Gunneridae</taxon>
        <taxon>Pentapetalae</taxon>
        <taxon>rosids</taxon>
        <taxon>fabids</taxon>
        <taxon>Fabales</taxon>
        <taxon>Fabaceae</taxon>
        <taxon>Papilionoideae</taxon>
        <taxon>50 kb inversion clade</taxon>
        <taxon>NPAAA clade</taxon>
        <taxon>Hologalegina</taxon>
        <taxon>IRL clade</taxon>
        <taxon>Fabeae</taxon>
        <taxon>Lathyrus</taxon>
    </lineage>
</organism>
<evidence type="ECO:0000313" key="3">
    <source>
        <dbReference type="Proteomes" id="UP001058974"/>
    </source>
</evidence>
<evidence type="ECO:0000313" key="2">
    <source>
        <dbReference type="EMBL" id="KAI5422724.1"/>
    </source>
</evidence>
<dbReference type="Gramene" id="Psat04G0595100-T1">
    <property type="protein sequence ID" value="KAI5422724.1"/>
    <property type="gene ID" value="KIW84_045951"/>
</dbReference>
<name>A0A9D5AXX7_PEA</name>
<feature type="domain" description="Retrovirus-related Pol polyprotein from transposon TNT 1-94-like beta-barrel" evidence="1">
    <location>
        <begin position="105"/>
        <end position="180"/>
    </location>
</feature>
<evidence type="ECO:0000259" key="1">
    <source>
        <dbReference type="Pfam" id="PF22936"/>
    </source>
</evidence>
<dbReference type="InterPro" id="IPR054722">
    <property type="entry name" value="PolX-like_BBD"/>
</dbReference>
<keyword evidence="3" id="KW-1185">Reference proteome</keyword>
<dbReference type="Proteomes" id="UP001058974">
    <property type="component" value="Chromosome 4"/>
</dbReference>
<accession>A0A9D5AXX7</accession>
<protein>
    <recommendedName>
        <fullName evidence="1">Retrovirus-related Pol polyprotein from transposon TNT 1-94-like beta-barrel domain-containing protein</fullName>
    </recommendedName>
</protein>
<dbReference type="AlphaFoldDB" id="A0A9D5AXX7"/>
<comment type="caution">
    <text evidence="2">The sequence shown here is derived from an EMBL/GenBank/DDBJ whole genome shotgun (WGS) entry which is preliminary data.</text>
</comment>
<gene>
    <name evidence="2" type="ORF">KIW84_045951</name>
</gene>
<dbReference type="EMBL" id="JAMSHJ010000004">
    <property type="protein sequence ID" value="KAI5422724.1"/>
    <property type="molecule type" value="Genomic_DNA"/>
</dbReference>
<sequence length="222" mass="25198">MAFTEPYELRAFKAYIDRREKQRLVQFFMALRDDFEGLRGTILHCVPLPIVDSIVNELLTEEIRLMSHSRSHHERGNPLPSPFVFVAPFNKGKPQGIVGISSFIWIFYSSASHHMSYDHKSFSSLNHVSSMFVLIDDGTPMLVACVRYDSTTNFSLSDVYYIPNLTLSLAFVSRLRDSGYSIVFSFTSCHGQDSQSGRKIGTSRRQGGLYVLGELTLQQTRP</sequence>